<accession>A0A8H3D8X6</accession>
<evidence type="ECO:0000256" key="1">
    <source>
        <dbReference type="SAM" id="MobiDB-lite"/>
    </source>
</evidence>
<feature type="region of interest" description="Disordered" evidence="1">
    <location>
        <begin position="447"/>
        <end position="472"/>
    </location>
</feature>
<name>A0A8H3D8X6_9AGAM</name>
<reference evidence="2" key="1">
    <citation type="submission" date="2021-01" db="EMBL/GenBank/DDBJ databases">
        <authorList>
            <person name="Kaushik A."/>
        </authorList>
    </citation>
    <scope>NUCLEOTIDE SEQUENCE</scope>
    <source>
        <strain evidence="2">AG6-10EEA</strain>
    </source>
</reference>
<sequence>MPQRTIGTELCGETLLKNMYNMRWSCPSEYGPDSAGKTMQKVLVDITVRAVNPSLVFTSTTILPGYSNDWSKQGPWCFRKDVTYVRNKLDELEAAGDQEAKQSWIERRRNIVEARKKGAEPLKEWLQRLEKEREAGLDRRRLARQAEIKSRLRDLGRDERDIAFQNCNECFSFVYNASPLTEKAWKKSLPKLLKTVEANRKERMASEREDRRDEIYGWAEDVCGPKVLHQLERGWYGTQKLDVMEMLLDNLEILPEIKLLLDEDRLEDEFERDFESQKPKLIDTLTNWVNEQEARLVSMMPNDDPTPDFNLPGPETMEFETNNDPTPLPMTALSINTQKLLRADAIFTRTPINIKRPSASSSTCYFYPDFDALPSEFTYSSMASEIARTFLTSLGRPNASRLEMTATGCALNCGMCPEIRSLGWKDLIEHCLKEHWLDEPEQEIIISEPNKSTADVVSSDSSDLSSDLSSNLSDISTDLSALETDSEGDQYLEG</sequence>
<dbReference type="EMBL" id="CAJMXA010003786">
    <property type="protein sequence ID" value="CAE6515719.1"/>
    <property type="molecule type" value="Genomic_DNA"/>
</dbReference>
<organism evidence="2 3">
    <name type="scientific">Rhizoctonia solani</name>
    <dbReference type="NCBI Taxonomy" id="456999"/>
    <lineage>
        <taxon>Eukaryota</taxon>
        <taxon>Fungi</taxon>
        <taxon>Dikarya</taxon>
        <taxon>Basidiomycota</taxon>
        <taxon>Agaricomycotina</taxon>
        <taxon>Agaricomycetes</taxon>
        <taxon>Cantharellales</taxon>
        <taxon>Ceratobasidiaceae</taxon>
        <taxon>Rhizoctonia</taxon>
    </lineage>
</organism>
<dbReference type="AlphaFoldDB" id="A0A8H3D8X6"/>
<feature type="compositionally biased region" description="Low complexity" evidence="1">
    <location>
        <begin position="458"/>
        <end position="472"/>
    </location>
</feature>
<evidence type="ECO:0000313" key="2">
    <source>
        <dbReference type="EMBL" id="CAE6515719.1"/>
    </source>
</evidence>
<gene>
    <name evidence="2" type="ORF">RDB_LOCUS136284</name>
</gene>
<evidence type="ECO:0000313" key="3">
    <source>
        <dbReference type="Proteomes" id="UP000663853"/>
    </source>
</evidence>
<protein>
    <submittedName>
        <fullName evidence="2">Uncharacterized protein</fullName>
    </submittedName>
</protein>
<comment type="caution">
    <text evidence="2">The sequence shown here is derived from an EMBL/GenBank/DDBJ whole genome shotgun (WGS) entry which is preliminary data.</text>
</comment>
<proteinExistence type="predicted"/>
<dbReference type="Proteomes" id="UP000663853">
    <property type="component" value="Unassembled WGS sequence"/>
</dbReference>